<accession>A0A091C5W7</accession>
<dbReference type="GO" id="GO:0009306">
    <property type="term" value="P:protein secretion"/>
    <property type="evidence" value="ECO:0007669"/>
    <property type="project" value="InterPro"/>
</dbReference>
<evidence type="ECO:0000259" key="6">
    <source>
        <dbReference type="Pfam" id="PF04357"/>
    </source>
</evidence>
<dbReference type="PANTHER" id="PTHR36985:SF1">
    <property type="entry name" value="TRANSLOCATION AND ASSEMBLY MODULE SUBUNIT TAMB"/>
    <property type="match status" value="1"/>
</dbReference>
<name>A0A091C5W7_9GAMM</name>
<dbReference type="PANTHER" id="PTHR36985">
    <property type="entry name" value="TRANSLOCATION AND ASSEMBLY MODULE SUBUNIT TAMB"/>
    <property type="match status" value="1"/>
</dbReference>
<dbReference type="RefSeq" id="WP_043799959.1">
    <property type="nucleotide sequence ID" value="NZ_AVCH01000011.1"/>
</dbReference>
<evidence type="ECO:0000256" key="4">
    <source>
        <dbReference type="ARBA" id="ARBA00023136"/>
    </source>
</evidence>
<keyword evidence="4 5" id="KW-0472">Membrane</keyword>
<dbReference type="PATRIC" id="fig|1384054.3.peg.284"/>
<feature type="domain" description="Translocation and assembly module TamB C-terminal" evidence="6">
    <location>
        <begin position="926"/>
        <end position="1253"/>
    </location>
</feature>
<dbReference type="GO" id="GO:0005886">
    <property type="term" value="C:plasma membrane"/>
    <property type="evidence" value="ECO:0007669"/>
    <property type="project" value="InterPro"/>
</dbReference>
<evidence type="ECO:0000313" key="7">
    <source>
        <dbReference type="EMBL" id="KFN52025.1"/>
    </source>
</evidence>
<dbReference type="InterPro" id="IPR007452">
    <property type="entry name" value="TamB_C"/>
</dbReference>
<dbReference type="STRING" id="1384054.N790_03590"/>
<protein>
    <recommendedName>
        <fullName evidence="6">Translocation and assembly module TamB C-terminal domain-containing protein</fullName>
    </recommendedName>
</protein>
<feature type="transmembrane region" description="Helical" evidence="5">
    <location>
        <begin position="21"/>
        <end position="41"/>
    </location>
</feature>
<dbReference type="Pfam" id="PF04357">
    <property type="entry name" value="TamB"/>
    <property type="match status" value="1"/>
</dbReference>
<dbReference type="OrthoDB" id="5555605at2"/>
<evidence type="ECO:0000313" key="8">
    <source>
        <dbReference type="Proteomes" id="UP000029392"/>
    </source>
</evidence>
<keyword evidence="2 5" id="KW-0812">Transmembrane</keyword>
<dbReference type="GO" id="GO:0097347">
    <property type="term" value="C:TAM protein secretion complex"/>
    <property type="evidence" value="ECO:0007669"/>
    <property type="project" value="TreeGrafter"/>
</dbReference>
<gene>
    <name evidence="7" type="ORF">N790_03590</name>
</gene>
<reference evidence="7 8" key="1">
    <citation type="submission" date="2013-09" db="EMBL/GenBank/DDBJ databases">
        <title>Genome sequencing of Arenimonas malthae.</title>
        <authorList>
            <person name="Chen F."/>
            <person name="Wang G."/>
        </authorList>
    </citation>
    <scope>NUCLEOTIDE SEQUENCE [LARGE SCALE GENOMIC DNA]</scope>
    <source>
        <strain evidence="7 8">CC-JY-1</strain>
    </source>
</reference>
<evidence type="ECO:0000256" key="5">
    <source>
        <dbReference type="SAM" id="Phobius"/>
    </source>
</evidence>
<comment type="caution">
    <text evidence="7">The sequence shown here is derived from an EMBL/GenBank/DDBJ whole genome shotgun (WGS) entry which is preliminary data.</text>
</comment>
<proteinExistence type="predicted"/>
<dbReference type="Proteomes" id="UP000029392">
    <property type="component" value="Unassembled WGS sequence"/>
</dbReference>
<comment type="subcellular location">
    <subcellularLocation>
        <location evidence="1">Membrane</location>
        <topology evidence="1">Single-pass membrane protein</topology>
    </subcellularLocation>
</comment>
<evidence type="ECO:0000256" key="3">
    <source>
        <dbReference type="ARBA" id="ARBA00022989"/>
    </source>
</evidence>
<sequence>MSAPAAARPPRSRLHRWSRRALWLAFAGGALLGAVLAWLLLTGSGRDTLLGQVTGLLPPGALTWERAEGSVRGPLVLHDAVYRQGEVELRVKRLMLDPDLLPVLGRRLQLDALELEGAVLTLPASADEPFELPEWPEVLPRLPLPLDIRSARVDIRGLQVFQGEVRRVDIRTLEARGLHLVDEGFALGELRVDSDLGRASLKGEYRPARDFRSALTGTFARDATDEAPAAALQFSLQGKLDALALDVRGDAPQPLLLQATLANGKGDSPRWKITANSDGLAPALLGAAPDEPLRFALQMDGVGPAATLSGEGGQGETNLTIEPSELSLSGDVLRVDPLDLVLESGRVRVVGDAKLDATNSFDLRISSQGLRFEPAAGEPGALPVQARGELVARGVADDWTLEGEAVLARNGEEARLRVAGEGDREHLRLDALRAGTPGGALEGSGRVRWSPRFELGLQVALQKLDPGYFLPDYPGRLSGALDLQAIKDEAGWQGAFTLEDLRGELRQRAVAGRANASWQAGQGQGEAALRLGESAVLARGAFGQRYDLQVQLEPLQLADVLAGGEGRVEGRFALQGPAAAPDVSAELRGSALAWDGYRAETLALSGQLPARGEGGDFSVEGTGVDAGGVRADTLSLRARGSQAQLALQAQARGEHGQLQLAGDVGREGATWAGVLSALQFKPSVGPELTLEDRAAFRVGTGVLQLDRSCLRAGDTAGRLCIAATGERVTLDGNDLPLALAQPWLPTDEGVPLSLDGVVALRAELQRGRDGAWRGEGEATSPLGVLRLDPESERDVFRYEALRLGFTLAGDALQAELTASLADDGRVSARLDTGLADTAPLDGELQLDVRDLTFLELLSQDLAAPTGRLQGRLTLAGTRAEPALSGEARLAAFAAELPGLGLKLAEGEFELSGQPYGVARLSGSVRSGEGRLRLDGSLNFASPEAPLQLVLGGEQVTFASTPELYLIASPTLALRYEQGQLQVRGRVVVPEARVDLERLDSSASVSPDVVVLDPVDPEQGRALPLDLDFAVALGEDVRLKGFGLDGRMSGTLAMRQRPGRAATASGTLDVTGDYRAYGQALSIRRARLGYADSAVDNPTLDIRAERAFDEVTVGVQVRGTARRPETTVTSRPAMDTSEALSWLVFGRPLSTATGAESQQLDAAAMALGAGGNLVAQQVGARLGLDEAGISDSRNLGGAALTVGKYLSPRLFISYGVSLVGSGQVVTLKYLLALGFDVSVESGNENAASLNWRTER</sequence>
<organism evidence="7 8">
    <name type="scientific">Arenimonas malthae CC-JY-1</name>
    <dbReference type="NCBI Taxonomy" id="1384054"/>
    <lineage>
        <taxon>Bacteria</taxon>
        <taxon>Pseudomonadati</taxon>
        <taxon>Pseudomonadota</taxon>
        <taxon>Gammaproteobacteria</taxon>
        <taxon>Lysobacterales</taxon>
        <taxon>Lysobacteraceae</taxon>
        <taxon>Arenimonas</taxon>
    </lineage>
</organism>
<keyword evidence="3 5" id="KW-1133">Transmembrane helix</keyword>
<dbReference type="EMBL" id="AVCH01000011">
    <property type="protein sequence ID" value="KFN52025.1"/>
    <property type="molecule type" value="Genomic_DNA"/>
</dbReference>
<evidence type="ECO:0000256" key="1">
    <source>
        <dbReference type="ARBA" id="ARBA00004167"/>
    </source>
</evidence>
<evidence type="ECO:0000256" key="2">
    <source>
        <dbReference type="ARBA" id="ARBA00022692"/>
    </source>
</evidence>
<dbReference type="eggNOG" id="COG2911">
    <property type="taxonomic scope" value="Bacteria"/>
</dbReference>
<dbReference type="AlphaFoldDB" id="A0A091C5W7"/>
<keyword evidence="8" id="KW-1185">Reference proteome</keyword>